<feature type="chain" id="PRO_5032709140" evidence="1">
    <location>
        <begin position="30"/>
        <end position="152"/>
    </location>
</feature>
<dbReference type="AlphaFoldDB" id="A0A849VRE6"/>
<dbReference type="PROSITE" id="PS50830">
    <property type="entry name" value="TNASE_3"/>
    <property type="match status" value="1"/>
</dbReference>
<feature type="domain" description="TNase-like" evidence="2">
    <location>
        <begin position="40"/>
        <end position="152"/>
    </location>
</feature>
<evidence type="ECO:0000256" key="1">
    <source>
        <dbReference type="SAM" id="SignalP"/>
    </source>
</evidence>
<gene>
    <name evidence="3" type="ORF">HQ945_08275</name>
</gene>
<name>A0A849VRE6_9HYPH</name>
<dbReference type="SMART" id="SM00318">
    <property type="entry name" value="SNc"/>
    <property type="match status" value="1"/>
</dbReference>
<dbReference type="Pfam" id="PF00565">
    <property type="entry name" value="SNase"/>
    <property type="match status" value="1"/>
</dbReference>
<comment type="caution">
    <text evidence="3">The sequence shown here is derived from an EMBL/GenBank/DDBJ whole genome shotgun (WGS) entry which is preliminary data.</text>
</comment>
<feature type="signal peptide" evidence="1">
    <location>
        <begin position="1"/>
        <end position="29"/>
    </location>
</feature>
<evidence type="ECO:0000313" key="3">
    <source>
        <dbReference type="EMBL" id="NTS31249.1"/>
    </source>
</evidence>
<keyword evidence="1" id="KW-0732">Signal</keyword>
<keyword evidence="4" id="KW-1185">Reference proteome</keyword>
<sequence length="152" mass="16758">MSVWVWGSEKLKRVLLAAAAALLAAPALGSNETIIGRASVIDADTIEIHGQRIRLFGVDAPEGRQTCQDADGKTYRCGQKSSFALDNFIAQAQPVYCEPLDIDRYNRVVATCSNAEGKDIGAWLVRNGHAVDYTRYSTGTFINPWEFRALHR</sequence>
<accession>A0A849VRE6</accession>
<dbReference type="EMBL" id="JABUMX010000002">
    <property type="protein sequence ID" value="NTS31249.1"/>
    <property type="molecule type" value="Genomic_DNA"/>
</dbReference>
<dbReference type="InterPro" id="IPR035437">
    <property type="entry name" value="SNase_OB-fold_sf"/>
</dbReference>
<protein>
    <submittedName>
        <fullName evidence="3">Thermonuclease family protein</fullName>
    </submittedName>
</protein>
<organism evidence="3 4">
    <name type="scientific">Phyllobacterium pellucidum</name>
    <dbReference type="NCBI Taxonomy" id="2740464"/>
    <lineage>
        <taxon>Bacteria</taxon>
        <taxon>Pseudomonadati</taxon>
        <taxon>Pseudomonadota</taxon>
        <taxon>Alphaproteobacteria</taxon>
        <taxon>Hyphomicrobiales</taxon>
        <taxon>Phyllobacteriaceae</taxon>
        <taxon>Phyllobacterium</taxon>
    </lineage>
</organism>
<proteinExistence type="predicted"/>
<evidence type="ECO:0000313" key="4">
    <source>
        <dbReference type="Proteomes" id="UP000550508"/>
    </source>
</evidence>
<dbReference type="InterPro" id="IPR016071">
    <property type="entry name" value="Staphylococal_nuclease_OB-fold"/>
</dbReference>
<evidence type="ECO:0000259" key="2">
    <source>
        <dbReference type="PROSITE" id="PS50830"/>
    </source>
</evidence>
<reference evidence="3 4" key="1">
    <citation type="submission" date="2020-05" db="EMBL/GenBank/DDBJ databases">
        <authorList>
            <person name="Kim M.K."/>
        </authorList>
    </citation>
    <scope>NUCLEOTIDE SEQUENCE [LARGE SCALE GENOMIC DNA]</scope>
    <source>
        <strain evidence="3 4">BT25</strain>
    </source>
</reference>
<dbReference type="Gene3D" id="2.40.50.90">
    <property type="match status" value="1"/>
</dbReference>
<dbReference type="SUPFAM" id="SSF50199">
    <property type="entry name" value="Staphylococcal nuclease"/>
    <property type="match status" value="1"/>
</dbReference>
<dbReference type="Proteomes" id="UP000550508">
    <property type="component" value="Unassembled WGS sequence"/>
</dbReference>